<dbReference type="NCBIfam" id="NF047646">
    <property type="entry name" value="REP_Tyr_transpos"/>
    <property type="match status" value="1"/>
</dbReference>
<dbReference type="InterPro" id="IPR052715">
    <property type="entry name" value="RAYT_transposase"/>
</dbReference>
<evidence type="ECO:0000259" key="1">
    <source>
        <dbReference type="SMART" id="SM01321"/>
    </source>
</evidence>
<organism evidence="2 3">
    <name type="scientific">Thiorhodococcus minor</name>
    <dbReference type="NCBI Taxonomy" id="57489"/>
    <lineage>
        <taxon>Bacteria</taxon>
        <taxon>Pseudomonadati</taxon>
        <taxon>Pseudomonadota</taxon>
        <taxon>Gammaproteobacteria</taxon>
        <taxon>Chromatiales</taxon>
        <taxon>Chromatiaceae</taxon>
        <taxon>Thiorhodococcus</taxon>
    </lineage>
</organism>
<dbReference type="SMART" id="SM01321">
    <property type="entry name" value="Y1_Tnp"/>
    <property type="match status" value="1"/>
</dbReference>
<name>A0A6M0K0H9_9GAMM</name>
<dbReference type="GO" id="GO:0004803">
    <property type="term" value="F:transposase activity"/>
    <property type="evidence" value="ECO:0007669"/>
    <property type="project" value="InterPro"/>
</dbReference>
<comment type="caution">
    <text evidence="2">The sequence shown here is derived from an EMBL/GenBank/DDBJ whole genome shotgun (WGS) entry which is preliminary data.</text>
</comment>
<feature type="domain" description="Transposase IS200-like" evidence="1">
    <location>
        <begin position="8"/>
        <end position="131"/>
    </location>
</feature>
<dbReference type="Gene3D" id="3.30.70.1290">
    <property type="entry name" value="Transposase IS200-like"/>
    <property type="match status" value="1"/>
</dbReference>
<dbReference type="AlphaFoldDB" id="A0A6M0K0H9"/>
<sequence length="176" mass="20822">MRYRRALVEGATYFFTVNLADRGSRLLVEQVDALREAVRVVKRSHPFEIVAWVVLSDHIHAVWTLPTNDADYSARWNQIKGGFSRRIGPGEEISNSRAKKQERSIWQRRFWEHLIRDDLDLKQHVDYVHYNPVKHGHSSHVADWPFSSFHLYCRRGWLATDWACDQDWMEDCGESR</sequence>
<dbReference type="GO" id="GO:0043565">
    <property type="term" value="F:sequence-specific DNA binding"/>
    <property type="evidence" value="ECO:0007669"/>
    <property type="project" value="TreeGrafter"/>
</dbReference>
<reference evidence="2 3" key="1">
    <citation type="submission" date="2020-02" db="EMBL/GenBank/DDBJ databases">
        <title>Genome sequences of Thiorhodococcus mannitoliphagus and Thiorhodococcus minor, purple sulfur photosynthetic bacteria in the gammaproteobacterial family, Chromatiaceae.</title>
        <authorList>
            <person name="Aviles F.A."/>
            <person name="Meyer T.E."/>
            <person name="Kyndt J.A."/>
        </authorList>
    </citation>
    <scope>NUCLEOTIDE SEQUENCE [LARGE SCALE GENOMIC DNA]</scope>
    <source>
        <strain evidence="2 3">DSM 11518</strain>
    </source>
</reference>
<proteinExistence type="predicted"/>
<dbReference type="EMBL" id="JAAIJQ010000045">
    <property type="protein sequence ID" value="NEV63250.1"/>
    <property type="molecule type" value="Genomic_DNA"/>
</dbReference>
<dbReference type="InterPro" id="IPR002686">
    <property type="entry name" value="Transposase_17"/>
</dbReference>
<gene>
    <name evidence="2" type="ORF">G3446_15370</name>
</gene>
<evidence type="ECO:0000313" key="2">
    <source>
        <dbReference type="EMBL" id="NEV63250.1"/>
    </source>
</evidence>
<dbReference type="SUPFAM" id="SSF143422">
    <property type="entry name" value="Transposase IS200-like"/>
    <property type="match status" value="1"/>
</dbReference>
<dbReference type="Pfam" id="PF01797">
    <property type="entry name" value="Y1_Tnp"/>
    <property type="match status" value="1"/>
</dbReference>
<accession>A0A6M0K0H9</accession>
<dbReference type="Proteomes" id="UP000483379">
    <property type="component" value="Unassembled WGS sequence"/>
</dbReference>
<evidence type="ECO:0000313" key="3">
    <source>
        <dbReference type="Proteomes" id="UP000483379"/>
    </source>
</evidence>
<dbReference type="PANTHER" id="PTHR36966:SF1">
    <property type="entry name" value="REP-ASSOCIATED TYROSINE TRANSPOSASE"/>
    <property type="match status" value="1"/>
</dbReference>
<dbReference type="GO" id="GO:0006313">
    <property type="term" value="P:DNA transposition"/>
    <property type="evidence" value="ECO:0007669"/>
    <property type="project" value="InterPro"/>
</dbReference>
<dbReference type="InterPro" id="IPR036515">
    <property type="entry name" value="Transposase_17_sf"/>
</dbReference>
<dbReference type="PANTHER" id="PTHR36966">
    <property type="entry name" value="REP-ASSOCIATED TYROSINE TRANSPOSASE"/>
    <property type="match status" value="1"/>
</dbReference>
<dbReference type="RefSeq" id="WP_164453713.1">
    <property type="nucleotide sequence ID" value="NZ_JAAIJQ010000045.1"/>
</dbReference>
<keyword evidence="3" id="KW-1185">Reference proteome</keyword>
<protein>
    <submittedName>
        <fullName evidence="2">Transposase</fullName>
    </submittedName>
</protein>